<comment type="similarity">
    <text evidence="1">Belongs to the ATP-dependent AMP-binding enzyme family.</text>
</comment>
<dbReference type="PANTHER" id="PTHR43201">
    <property type="entry name" value="ACYL-COA SYNTHETASE"/>
    <property type="match status" value="1"/>
</dbReference>
<proteinExistence type="inferred from homology"/>
<feature type="domain" description="AMP-dependent synthetase/ligase" evidence="2">
    <location>
        <begin position="44"/>
        <end position="213"/>
    </location>
</feature>
<dbReference type="RefSeq" id="WP_109093759.1">
    <property type="nucleotide sequence ID" value="NZ_CAMELQ010000002.1"/>
</dbReference>
<dbReference type="PANTHER" id="PTHR43201:SF8">
    <property type="entry name" value="ACYL-COA SYNTHETASE FAMILY MEMBER 3"/>
    <property type="match status" value="1"/>
</dbReference>
<dbReference type="GO" id="GO:0031956">
    <property type="term" value="F:medium-chain fatty acid-CoA ligase activity"/>
    <property type="evidence" value="ECO:0007669"/>
    <property type="project" value="TreeGrafter"/>
</dbReference>
<accession>A0A2V1K4B7</accession>
<name>A0A2V1K4B7_9ACTO</name>
<dbReference type="Pfam" id="PF00501">
    <property type="entry name" value="AMP-binding"/>
    <property type="match status" value="1"/>
</dbReference>
<evidence type="ECO:0000256" key="1">
    <source>
        <dbReference type="ARBA" id="ARBA00006432"/>
    </source>
</evidence>
<dbReference type="InterPro" id="IPR042099">
    <property type="entry name" value="ANL_N_sf"/>
</dbReference>
<dbReference type="Gene3D" id="3.40.50.12780">
    <property type="entry name" value="N-terminal domain of ligase-like"/>
    <property type="match status" value="1"/>
</dbReference>
<dbReference type="InterPro" id="IPR045851">
    <property type="entry name" value="AMP-bd_C_sf"/>
</dbReference>
<dbReference type="InterPro" id="IPR000873">
    <property type="entry name" value="AMP-dep_synth/lig_dom"/>
</dbReference>
<keyword evidence="4" id="KW-1185">Reference proteome</keyword>
<dbReference type="GO" id="GO:0006631">
    <property type="term" value="P:fatty acid metabolic process"/>
    <property type="evidence" value="ECO:0007669"/>
    <property type="project" value="TreeGrafter"/>
</dbReference>
<evidence type="ECO:0000313" key="3">
    <source>
        <dbReference type="EMBL" id="PWF25930.1"/>
    </source>
</evidence>
<dbReference type="EMBL" id="QETB01000004">
    <property type="protein sequence ID" value="PWF25930.1"/>
    <property type="molecule type" value="Genomic_DNA"/>
</dbReference>
<protein>
    <recommendedName>
        <fullName evidence="2">AMP-dependent synthetase/ligase domain-containing protein</fullName>
    </recommendedName>
</protein>
<dbReference type="AlphaFoldDB" id="A0A2V1K4B7"/>
<evidence type="ECO:0000313" key="4">
    <source>
        <dbReference type="Proteomes" id="UP000245283"/>
    </source>
</evidence>
<dbReference type="OrthoDB" id="9803968at2"/>
<dbReference type="Proteomes" id="UP000245283">
    <property type="component" value="Unassembled WGS sequence"/>
</dbReference>
<sequence>MPDILTAPTPAEVGTALESWNGALALTPAAAAIAEALETALSDPSNTALLPAEPYAIMQTSGSSGQGKLVVLPRSTLAYSARATNEALGGPGNWVCALPTHHIAGFQTVARPLLTGHRFFDAGKGTPDELAKCVSALDGTRTYLSLVPTQLKRLLDSPHAGAAAAFSAILVGGAGTAPDLLERGRSIGLNLVTTYGMTETCGGCAYNGRPIGDTQITTGARGRITITGSVVAHGYLGASLFSGVFPTNDAGHLSDGLLRVTGRLDRAITTGGLTVLPEPIERELEGLGGGENVVVGIPDPYWGEKLVAVTENALGSPRAELKPLVEAVPQEFVTVAELGIETFPRLDSGKPDRVRLEKLLSRREEARRATE</sequence>
<reference evidence="4" key="1">
    <citation type="submission" date="2018-05" db="EMBL/GenBank/DDBJ databases">
        <authorList>
            <person name="Li Y."/>
        </authorList>
    </citation>
    <scope>NUCLEOTIDE SEQUENCE [LARGE SCALE GENOMIC DNA]</scope>
    <source>
        <strain evidence="4">sk1b4</strain>
    </source>
</reference>
<dbReference type="Gene3D" id="3.30.300.30">
    <property type="match status" value="1"/>
</dbReference>
<organism evidence="3 4">
    <name type="scientific">Ancrocorticia populi</name>
    <dbReference type="NCBI Taxonomy" id="2175228"/>
    <lineage>
        <taxon>Bacteria</taxon>
        <taxon>Bacillati</taxon>
        <taxon>Actinomycetota</taxon>
        <taxon>Actinomycetes</taxon>
        <taxon>Actinomycetales</taxon>
        <taxon>Actinomycetaceae</taxon>
        <taxon>Ancrocorticia</taxon>
    </lineage>
</organism>
<comment type="caution">
    <text evidence="3">The sequence shown here is derived from an EMBL/GenBank/DDBJ whole genome shotgun (WGS) entry which is preliminary data.</text>
</comment>
<gene>
    <name evidence="3" type="ORF">DD236_07420</name>
</gene>
<evidence type="ECO:0000259" key="2">
    <source>
        <dbReference type="Pfam" id="PF00501"/>
    </source>
</evidence>
<dbReference type="SUPFAM" id="SSF56801">
    <property type="entry name" value="Acetyl-CoA synthetase-like"/>
    <property type="match status" value="1"/>
</dbReference>